<dbReference type="InterPro" id="IPR043502">
    <property type="entry name" value="DNA/RNA_pol_sf"/>
</dbReference>
<gene>
    <name evidence="9" type="ORF">LPLAT_LOCUS7159</name>
</gene>
<dbReference type="FunFam" id="3.10.10.10:FF:000007">
    <property type="entry name" value="Retrovirus-related Pol polyprotein from transposon 17.6-like Protein"/>
    <property type="match status" value="1"/>
</dbReference>
<keyword evidence="4" id="KW-0540">Nuclease</keyword>
<reference evidence="9" key="1">
    <citation type="submission" date="2024-04" db="EMBL/GenBank/DDBJ databases">
        <authorList>
            <consortium name="Molecular Ecology Group"/>
        </authorList>
    </citation>
    <scope>NUCLEOTIDE SEQUENCE</scope>
</reference>
<keyword evidence="6" id="KW-0378">Hydrolase</keyword>
<keyword evidence="5" id="KW-0255">Endonuclease</keyword>
<evidence type="ECO:0000313" key="9">
    <source>
        <dbReference type="EMBL" id="CAL1680994.1"/>
    </source>
</evidence>
<proteinExistence type="predicted"/>
<dbReference type="Pfam" id="PF00078">
    <property type="entry name" value="RVT_1"/>
    <property type="match status" value="1"/>
</dbReference>
<dbReference type="InterPro" id="IPR053134">
    <property type="entry name" value="RNA-dir_DNA_polymerase"/>
</dbReference>
<keyword evidence="1" id="KW-0645">Protease</keyword>
<feature type="domain" description="Reverse transcriptase" evidence="8">
    <location>
        <begin position="1"/>
        <end position="152"/>
    </location>
</feature>
<organism evidence="9 10">
    <name type="scientific">Lasius platythorax</name>
    <dbReference type="NCBI Taxonomy" id="488582"/>
    <lineage>
        <taxon>Eukaryota</taxon>
        <taxon>Metazoa</taxon>
        <taxon>Ecdysozoa</taxon>
        <taxon>Arthropoda</taxon>
        <taxon>Hexapoda</taxon>
        <taxon>Insecta</taxon>
        <taxon>Pterygota</taxon>
        <taxon>Neoptera</taxon>
        <taxon>Endopterygota</taxon>
        <taxon>Hymenoptera</taxon>
        <taxon>Apocrita</taxon>
        <taxon>Aculeata</taxon>
        <taxon>Formicoidea</taxon>
        <taxon>Formicidae</taxon>
        <taxon>Formicinae</taxon>
        <taxon>Lasius</taxon>
        <taxon>Lasius</taxon>
    </lineage>
</organism>
<protein>
    <recommendedName>
        <fullName evidence="8">Reverse transcriptase domain-containing protein</fullName>
    </recommendedName>
</protein>
<evidence type="ECO:0000256" key="5">
    <source>
        <dbReference type="ARBA" id="ARBA00022759"/>
    </source>
</evidence>
<dbReference type="CDD" id="cd01647">
    <property type="entry name" value="RT_LTR"/>
    <property type="match status" value="1"/>
</dbReference>
<dbReference type="InterPro" id="IPR043128">
    <property type="entry name" value="Rev_trsase/Diguanyl_cyclase"/>
</dbReference>
<dbReference type="PANTHER" id="PTHR24559">
    <property type="entry name" value="TRANSPOSON TY3-I GAG-POL POLYPROTEIN"/>
    <property type="match status" value="1"/>
</dbReference>
<sequence>MVIDYRKLNEKTIGDAYPLPNINEILDQLGSAKYFSIFDLAQGFHQIPMDEKDTPKIAFTTPYGHYEYLRMPFGLKNTPATFQRVMDNVLTGLQGIELFVYLDDIVVYARSLEEHKIKISRLMDRLRNANLLLQPEKCQFLRHEVAYLGHIIGSDGVRPVTSR</sequence>
<dbReference type="GO" id="GO:0008233">
    <property type="term" value="F:peptidase activity"/>
    <property type="evidence" value="ECO:0007669"/>
    <property type="project" value="UniProtKB-KW"/>
</dbReference>
<dbReference type="GO" id="GO:0003964">
    <property type="term" value="F:RNA-directed DNA polymerase activity"/>
    <property type="evidence" value="ECO:0007669"/>
    <property type="project" value="UniProtKB-KW"/>
</dbReference>
<evidence type="ECO:0000256" key="6">
    <source>
        <dbReference type="ARBA" id="ARBA00022801"/>
    </source>
</evidence>
<dbReference type="Proteomes" id="UP001497644">
    <property type="component" value="Chromosome 3"/>
</dbReference>
<keyword evidence="7" id="KW-0695">RNA-directed DNA polymerase</keyword>
<dbReference type="Gene3D" id="3.30.70.270">
    <property type="match status" value="2"/>
</dbReference>
<dbReference type="AlphaFoldDB" id="A0AAV2NLJ3"/>
<dbReference type="InterPro" id="IPR000477">
    <property type="entry name" value="RT_dom"/>
</dbReference>
<accession>A0AAV2NLJ3</accession>
<dbReference type="GO" id="GO:0006508">
    <property type="term" value="P:proteolysis"/>
    <property type="evidence" value="ECO:0007669"/>
    <property type="project" value="UniProtKB-KW"/>
</dbReference>
<evidence type="ECO:0000256" key="4">
    <source>
        <dbReference type="ARBA" id="ARBA00022722"/>
    </source>
</evidence>
<keyword evidence="2" id="KW-0808">Transferase</keyword>
<evidence type="ECO:0000256" key="3">
    <source>
        <dbReference type="ARBA" id="ARBA00022695"/>
    </source>
</evidence>
<evidence type="ECO:0000256" key="2">
    <source>
        <dbReference type="ARBA" id="ARBA00022679"/>
    </source>
</evidence>
<dbReference type="PANTHER" id="PTHR24559:SF444">
    <property type="entry name" value="REVERSE TRANSCRIPTASE DOMAIN-CONTAINING PROTEIN"/>
    <property type="match status" value="1"/>
</dbReference>
<dbReference type="EMBL" id="OZ034826">
    <property type="protein sequence ID" value="CAL1680994.1"/>
    <property type="molecule type" value="Genomic_DNA"/>
</dbReference>
<keyword evidence="10" id="KW-1185">Reference proteome</keyword>
<evidence type="ECO:0000256" key="7">
    <source>
        <dbReference type="ARBA" id="ARBA00022918"/>
    </source>
</evidence>
<evidence type="ECO:0000313" key="10">
    <source>
        <dbReference type="Proteomes" id="UP001497644"/>
    </source>
</evidence>
<evidence type="ECO:0000259" key="8">
    <source>
        <dbReference type="PROSITE" id="PS50878"/>
    </source>
</evidence>
<dbReference type="PROSITE" id="PS50878">
    <property type="entry name" value="RT_POL"/>
    <property type="match status" value="1"/>
</dbReference>
<keyword evidence="3" id="KW-0548">Nucleotidyltransferase</keyword>
<dbReference type="SUPFAM" id="SSF56672">
    <property type="entry name" value="DNA/RNA polymerases"/>
    <property type="match status" value="1"/>
</dbReference>
<evidence type="ECO:0000256" key="1">
    <source>
        <dbReference type="ARBA" id="ARBA00022670"/>
    </source>
</evidence>
<name>A0AAV2NLJ3_9HYME</name>
<dbReference type="GO" id="GO:0004519">
    <property type="term" value="F:endonuclease activity"/>
    <property type="evidence" value="ECO:0007669"/>
    <property type="project" value="UniProtKB-KW"/>
</dbReference>